<organism evidence="5 6">
    <name type="scientific">Desulfonema magnum</name>
    <dbReference type="NCBI Taxonomy" id="45655"/>
    <lineage>
        <taxon>Bacteria</taxon>
        <taxon>Pseudomonadati</taxon>
        <taxon>Thermodesulfobacteriota</taxon>
        <taxon>Desulfobacteria</taxon>
        <taxon>Desulfobacterales</taxon>
        <taxon>Desulfococcaceae</taxon>
        <taxon>Desulfonema</taxon>
    </lineage>
</organism>
<keyword evidence="3 5" id="KW-0067">ATP-binding</keyword>
<evidence type="ECO:0000313" key="6">
    <source>
        <dbReference type="Proteomes" id="UP000663722"/>
    </source>
</evidence>
<dbReference type="RefSeq" id="WP_207678604.1">
    <property type="nucleotide sequence ID" value="NZ_CP061800.1"/>
</dbReference>
<accession>A0A975GQY7</accession>
<dbReference type="Gene3D" id="3.40.50.300">
    <property type="entry name" value="P-loop containing nucleotide triphosphate hydrolases"/>
    <property type="match status" value="1"/>
</dbReference>
<dbReference type="PANTHER" id="PTHR42788:SF13">
    <property type="entry name" value="ALIPHATIC SULFONATES IMPORT ATP-BINDING PROTEIN SSUB"/>
    <property type="match status" value="1"/>
</dbReference>
<dbReference type="SMART" id="SM00382">
    <property type="entry name" value="AAA"/>
    <property type="match status" value="1"/>
</dbReference>
<dbReference type="InterPro" id="IPR050166">
    <property type="entry name" value="ABC_transporter_ATP-bind"/>
</dbReference>
<dbReference type="CDD" id="cd03293">
    <property type="entry name" value="ABC_NrtD_SsuB_transporters"/>
    <property type="match status" value="1"/>
</dbReference>
<dbReference type="PANTHER" id="PTHR42788">
    <property type="entry name" value="TAURINE IMPORT ATP-BINDING PROTEIN-RELATED"/>
    <property type="match status" value="1"/>
</dbReference>
<evidence type="ECO:0000256" key="1">
    <source>
        <dbReference type="ARBA" id="ARBA00022448"/>
    </source>
</evidence>
<dbReference type="GO" id="GO:0005524">
    <property type="term" value="F:ATP binding"/>
    <property type="evidence" value="ECO:0007669"/>
    <property type="project" value="UniProtKB-KW"/>
</dbReference>
<dbReference type="SUPFAM" id="SSF52540">
    <property type="entry name" value="P-loop containing nucleoside triphosphate hydrolases"/>
    <property type="match status" value="1"/>
</dbReference>
<dbReference type="InterPro" id="IPR027417">
    <property type="entry name" value="P-loop_NTPase"/>
</dbReference>
<keyword evidence="6" id="KW-1185">Reference proteome</keyword>
<gene>
    <name evidence="5" type="ORF">dnm_064330</name>
</gene>
<evidence type="ECO:0000313" key="5">
    <source>
        <dbReference type="EMBL" id="QTA90372.1"/>
    </source>
</evidence>
<evidence type="ECO:0000256" key="2">
    <source>
        <dbReference type="ARBA" id="ARBA00022741"/>
    </source>
</evidence>
<reference evidence="5" key="1">
    <citation type="journal article" date="2021" name="Microb. Physiol.">
        <title>Proteogenomic Insights into the Physiology of Marine, Sulfate-Reducing, Filamentous Desulfonema limicola and Desulfonema magnum.</title>
        <authorList>
            <person name="Schnaars V."/>
            <person name="Wohlbrand L."/>
            <person name="Scheve S."/>
            <person name="Hinrichs C."/>
            <person name="Reinhardt R."/>
            <person name="Rabus R."/>
        </authorList>
    </citation>
    <scope>NUCLEOTIDE SEQUENCE</scope>
    <source>
        <strain evidence="5">4be13</strain>
    </source>
</reference>
<dbReference type="InterPro" id="IPR003439">
    <property type="entry name" value="ABC_transporter-like_ATP-bd"/>
</dbReference>
<dbReference type="PROSITE" id="PS00211">
    <property type="entry name" value="ABC_TRANSPORTER_1"/>
    <property type="match status" value="1"/>
</dbReference>
<name>A0A975GQY7_9BACT</name>
<dbReference type="GO" id="GO:0016887">
    <property type="term" value="F:ATP hydrolysis activity"/>
    <property type="evidence" value="ECO:0007669"/>
    <property type="project" value="InterPro"/>
</dbReference>
<proteinExistence type="predicted"/>
<dbReference type="AlphaFoldDB" id="A0A975GQY7"/>
<feature type="domain" description="ABC transporter" evidence="4">
    <location>
        <begin position="3"/>
        <end position="234"/>
    </location>
</feature>
<dbReference type="Proteomes" id="UP000663722">
    <property type="component" value="Chromosome"/>
</dbReference>
<dbReference type="Pfam" id="PF00005">
    <property type="entry name" value="ABC_tran"/>
    <property type="match status" value="1"/>
</dbReference>
<evidence type="ECO:0000259" key="4">
    <source>
        <dbReference type="PROSITE" id="PS50893"/>
    </source>
</evidence>
<dbReference type="InterPro" id="IPR017871">
    <property type="entry name" value="ABC_transporter-like_CS"/>
</dbReference>
<dbReference type="PROSITE" id="PS50893">
    <property type="entry name" value="ABC_TRANSPORTER_2"/>
    <property type="match status" value="1"/>
</dbReference>
<dbReference type="EMBL" id="CP061800">
    <property type="protein sequence ID" value="QTA90372.1"/>
    <property type="molecule type" value="Genomic_DNA"/>
</dbReference>
<dbReference type="KEGG" id="dmm:dnm_064330"/>
<dbReference type="InterPro" id="IPR003593">
    <property type="entry name" value="AAA+_ATPase"/>
</dbReference>
<keyword evidence="2" id="KW-0547">Nucleotide-binding</keyword>
<keyword evidence="1" id="KW-0813">Transport</keyword>
<sequence>MKIRVENITKTYPLPKGKQFTVLKNINFTINEGDFVTILGESGCGKSTLLNILAGLLPVSSGEIWVDNKKIVGPHPSRSILFQQPNLLPWLSVEENIVFGCKLRGEVDNLRFRANQLIDIMGLSGFEKVYPHELSLGMAQRVCLARSLIGHPDVLLLDEPFASLDTFTRIHLQEELIDFWQVEKLTVIFVTHDIDEAILMGNKVILLGGHPSGIVKIFDIRMNYPRDMTSKIFFLVRTSVLKKFEEAFTDNKNLNPGEKE</sequence>
<protein>
    <submittedName>
        <fullName evidence="5">ABC transporter, ATP-binding protein</fullName>
    </submittedName>
</protein>
<evidence type="ECO:0000256" key="3">
    <source>
        <dbReference type="ARBA" id="ARBA00022840"/>
    </source>
</evidence>